<reference evidence="4 5" key="1">
    <citation type="journal article" date="2011" name="Nature">
        <title>A high-resolution map of human evolutionary constraint using 29 mammals.</title>
        <authorList>
            <person name="Lindblad-Toh K."/>
            <person name="Garber M."/>
            <person name="Zuk O."/>
            <person name="Lin M.F."/>
            <person name="Parker B.J."/>
            <person name="Washietl S."/>
            <person name="Kheradpour P."/>
            <person name="Ernst J."/>
            <person name="Jordan G."/>
            <person name="Mauceli E."/>
            <person name="Ward L.D."/>
            <person name="Lowe C.B."/>
            <person name="Holloway A.K."/>
            <person name="Clamp M."/>
            <person name="Gnerre S."/>
            <person name="Alfoldi J."/>
            <person name="Beal K."/>
            <person name="Chang J."/>
            <person name="Clawson H."/>
            <person name="Cuff J."/>
            <person name="Di Palma F."/>
            <person name="Fitzgerald S."/>
            <person name="Flicek P."/>
            <person name="Guttman M."/>
            <person name="Hubisz M.J."/>
            <person name="Jaffe D.B."/>
            <person name="Jungreis I."/>
            <person name="Kent W.J."/>
            <person name="Kostka D."/>
            <person name="Lara M."/>
            <person name="Martins A.L."/>
            <person name="Massingham T."/>
            <person name="Moltke I."/>
            <person name="Raney B.J."/>
            <person name="Rasmussen M.D."/>
            <person name="Robinson J."/>
            <person name="Stark A."/>
            <person name="Vilella A.J."/>
            <person name="Wen J."/>
            <person name="Xie X."/>
            <person name="Zody M.C."/>
            <person name="Baldwin J."/>
            <person name="Bloom T."/>
            <person name="Chin C.W."/>
            <person name="Heiman D."/>
            <person name="Nicol R."/>
            <person name="Nusbaum C."/>
            <person name="Young S."/>
            <person name="Wilkinson J."/>
            <person name="Worley K.C."/>
            <person name="Kovar C.L."/>
            <person name="Muzny D.M."/>
            <person name="Gibbs R.A."/>
            <person name="Cree A."/>
            <person name="Dihn H.H."/>
            <person name="Fowler G."/>
            <person name="Jhangiani S."/>
            <person name="Joshi V."/>
            <person name="Lee S."/>
            <person name="Lewis L.R."/>
            <person name="Nazareth L.V."/>
            <person name="Okwuonu G."/>
            <person name="Santibanez J."/>
            <person name="Warren W.C."/>
            <person name="Mardis E.R."/>
            <person name="Weinstock G.M."/>
            <person name="Wilson R.K."/>
            <person name="Delehaunty K."/>
            <person name="Dooling D."/>
            <person name="Fronik C."/>
            <person name="Fulton L."/>
            <person name="Fulton B."/>
            <person name="Graves T."/>
            <person name="Minx P."/>
            <person name="Sodergren E."/>
            <person name="Birney E."/>
            <person name="Margulies E.H."/>
            <person name="Herrero J."/>
            <person name="Green E.D."/>
            <person name="Haussler D."/>
            <person name="Siepel A."/>
            <person name="Goldman N."/>
            <person name="Pollard K.S."/>
            <person name="Pedersen J.S."/>
            <person name="Lander E.S."/>
            <person name="Kellis M."/>
        </authorList>
    </citation>
    <scope>NUCLEOTIDE SEQUENCE [LARGE SCALE GENOMIC DNA]</scope>
</reference>
<dbReference type="STRING" id="59463.ENSMLUP00000019705"/>
<dbReference type="AlphaFoldDB" id="G1Q7M2"/>
<dbReference type="GeneTree" id="ENSGT00950000182946"/>
<dbReference type="PANTHER" id="PTHR10271:SF34">
    <property type="entry name" value="INTERFERON-INDUCED PROTEIN WITH TETRATRICOPEPTIDE REPEATS 1"/>
    <property type="match status" value="1"/>
</dbReference>
<keyword evidence="1" id="KW-0677">Repeat</keyword>
<dbReference type="InParanoid" id="G1Q7M2"/>
<dbReference type="GO" id="GO:0003723">
    <property type="term" value="F:RNA binding"/>
    <property type="evidence" value="ECO:0007669"/>
    <property type="project" value="TreeGrafter"/>
</dbReference>
<reference evidence="4" key="3">
    <citation type="submission" date="2025-09" db="UniProtKB">
        <authorList>
            <consortium name="Ensembl"/>
        </authorList>
    </citation>
    <scope>IDENTIFICATION</scope>
</reference>
<dbReference type="SUPFAM" id="SSF48452">
    <property type="entry name" value="TPR-like"/>
    <property type="match status" value="1"/>
</dbReference>
<dbReference type="GO" id="GO:0051607">
    <property type="term" value="P:defense response to virus"/>
    <property type="evidence" value="ECO:0007669"/>
    <property type="project" value="TreeGrafter"/>
</dbReference>
<evidence type="ECO:0000256" key="3">
    <source>
        <dbReference type="ARBA" id="ARBA00038336"/>
    </source>
</evidence>
<dbReference type="GO" id="GO:0005829">
    <property type="term" value="C:cytosol"/>
    <property type="evidence" value="ECO:0007669"/>
    <property type="project" value="TreeGrafter"/>
</dbReference>
<comment type="similarity">
    <text evidence="3">Belongs to the IFIT family.</text>
</comment>
<organism evidence="4 5">
    <name type="scientific">Myotis lucifugus</name>
    <name type="common">Little brown bat</name>
    <dbReference type="NCBI Taxonomy" id="59463"/>
    <lineage>
        <taxon>Eukaryota</taxon>
        <taxon>Metazoa</taxon>
        <taxon>Chordata</taxon>
        <taxon>Craniata</taxon>
        <taxon>Vertebrata</taxon>
        <taxon>Euteleostomi</taxon>
        <taxon>Mammalia</taxon>
        <taxon>Eutheria</taxon>
        <taxon>Laurasiatheria</taxon>
        <taxon>Chiroptera</taxon>
        <taxon>Yangochiroptera</taxon>
        <taxon>Vespertilionidae</taxon>
        <taxon>Myotis</taxon>
    </lineage>
</organism>
<dbReference type="Proteomes" id="UP000001074">
    <property type="component" value="Unassembled WGS sequence"/>
</dbReference>
<evidence type="ECO:0000256" key="1">
    <source>
        <dbReference type="ARBA" id="ARBA00022737"/>
    </source>
</evidence>
<protein>
    <recommendedName>
        <fullName evidence="6">Interferon induced protein with tetratricopeptide repeats 1B</fullName>
    </recommendedName>
</protein>
<evidence type="ECO:0000256" key="2">
    <source>
        <dbReference type="ARBA" id="ARBA00022803"/>
    </source>
</evidence>
<dbReference type="InterPro" id="IPR011990">
    <property type="entry name" value="TPR-like_helical_dom_sf"/>
</dbReference>
<reference evidence="4" key="2">
    <citation type="submission" date="2025-08" db="UniProtKB">
        <authorList>
            <consortium name="Ensembl"/>
        </authorList>
    </citation>
    <scope>IDENTIFICATION</scope>
</reference>
<dbReference type="PANTHER" id="PTHR10271">
    <property type="entry name" value="INTERFERON-INDUCED PROTEIN WITH TETRATRICOPEPTIDE REPEATS"/>
    <property type="match status" value="1"/>
</dbReference>
<dbReference type="Gene3D" id="1.25.40.10">
    <property type="entry name" value="Tetratricopeptide repeat domain"/>
    <property type="match status" value="3"/>
</dbReference>
<evidence type="ECO:0008006" key="6">
    <source>
        <dbReference type="Google" id="ProtNLM"/>
    </source>
</evidence>
<keyword evidence="5" id="KW-1185">Reference proteome</keyword>
<evidence type="ECO:0000313" key="4">
    <source>
        <dbReference type="Ensembl" id="ENSMLUP00000019705.1"/>
    </source>
</evidence>
<dbReference type="Ensembl" id="ENSMLUT00000022377.1">
    <property type="protein sequence ID" value="ENSMLUP00000019705.1"/>
    <property type="gene ID" value="ENSMLUG00000024075.1"/>
</dbReference>
<keyword evidence="2" id="KW-0802">TPR repeat</keyword>
<proteinExistence type="inferred from homology"/>
<evidence type="ECO:0000313" key="5">
    <source>
        <dbReference type="Proteomes" id="UP000001074"/>
    </source>
</evidence>
<sequence>TSAFLSPNPTMSKNSDEDHAKGWLEQLRCHLIDDTKMPELEKRILSEIEFLDTKNHVGIQNLLAKHLKGQNEEVLESLKKVEDLIQGEHANQSDMRRLVTWGKYAWLYYHLGRLAEVQIYLEKVENTCRKFASPSCYRMECPEVDYEEEWWALLKCGDEQVRALEVDPENPEFSIGYAITTYGLVSFNKVSQLLKKTIRLNPEEAYTKALLTLKLQDVGQEAKGEKYIEEAYLNLSIFGKKKKRLLDKALWYLKTALQAIPFSAFLHHYHKFFKYRKLQTDSLEDREPVDRASSKAHFELALEQTAAFDIAYILLVMYIEAGNYRNAENTYQKVLIKSLEEEKLQEIYFYYGWFQKFQRKSEADAMIHYLKALKIEEASLAKDKSIIYLEKKLEHPGIMCKLKGEMIKALEYYEQALRLAAHSENSEG</sequence>
<dbReference type="eggNOG" id="KOG1124">
    <property type="taxonomic scope" value="Eukaryota"/>
</dbReference>
<dbReference type="OMA" id="YERAKTC"/>
<accession>G1Q7M2</accession>
<dbReference type="HOGENOM" id="CLU_043482_1_0_1"/>
<name>G1Q7M2_MYOLU</name>
<dbReference type="EMBL" id="AAPE02004777">
    <property type="status" value="NOT_ANNOTATED_CDS"/>
    <property type="molecule type" value="Genomic_DNA"/>
</dbReference>
<dbReference type="FunFam" id="1.25.40.10:FF:000026">
    <property type="entry name" value="Interferon-induced protein with tetratricopeptide repeats 5"/>
    <property type="match status" value="1"/>
</dbReference>